<reference evidence="2" key="1">
    <citation type="submission" date="2020-08" db="EMBL/GenBank/DDBJ databases">
        <title>Changes in the skin microbiome associated with squamous cell carcinoma in transplant recipients.</title>
        <authorList>
            <person name="Zaugg J."/>
            <person name="Krueger A."/>
            <person name="Lachner N."/>
        </authorList>
    </citation>
    <scope>NUCLEOTIDE SEQUENCE</scope>
    <source>
        <strain evidence="2">R5988</strain>
    </source>
</reference>
<gene>
    <name evidence="2" type="ORF">H3963_05730</name>
</gene>
<dbReference type="OrthoDB" id="2139098at2"/>
<dbReference type="KEGG" id="seps:DP17_2052"/>
<feature type="compositionally biased region" description="Low complexity" evidence="1">
    <location>
        <begin position="211"/>
        <end position="234"/>
    </location>
</feature>
<evidence type="ECO:0000313" key="2">
    <source>
        <dbReference type="EMBL" id="MBF2229931.1"/>
    </source>
</evidence>
<dbReference type="RefSeq" id="WP_002484613.1">
    <property type="nucleotide sequence ID" value="NZ_CAJUUW010000028.1"/>
</dbReference>
<protein>
    <submittedName>
        <fullName evidence="2">Phage tail protein</fullName>
    </submittedName>
</protein>
<dbReference type="EMBL" id="JACGQI010000007">
    <property type="protein sequence ID" value="MBF2229931.1"/>
    <property type="molecule type" value="Genomic_DNA"/>
</dbReference>
<evidence type="ECO:0000313" key="3">
    <source>
        <dbReference type="Proteomes" id="UP000648077"/>
    </source>
</evidence>
<sequence>MATTFEKKALLTGIGNGFFQVMKTEETPTTAPVYDEKVFEVPSLDKLKTKLEYKSKDIYLSSTLHSVLGKASKATITLDAGYLPDGFEEEVSGATKLADGVYGMGGKGTKKYFRFAFPIIDENGEKIIINFPKCQIQPTDLNVESQGEDKKEQMQQFDIIAMPLATGKEEESNIYYKADLRKNKTLDERKLLETGFYNKTVLTTLNKSGQTVETVTSESNSETSRTTDNSRLSS</sequence>
<evidence type="ECO:0000256" key="1">
    <source>
        <dbReference type="SAM" id="MobiDB-lite"/>
    </source>
</evidence>
<feature type="region of interest" description="Disordered" evidence="1">
    <location>
        <begin position="208"/>
        <end position="234"/>
    </location>
</feature>
<dbReference type="Proteomes" id="UP000648077">
    <property type="component" value="Unassembled WGS sequence"/>
</dbReference>
<accession>A0A509LUU7</accession>
<proteinExistence type="predicted"/>
<organism evidence="2 3">
    <name type="scientific">Staphylococcus epidermidis</name>
    <dbReference type="NCBI Taxonomy" id="1282"/>
    <lineage>
        <taxon>Bacteria</taxon>
        <taxon>Bacillati</taxon>
        <taxon>Bacillota</taxon>
        <taxon>Bacilli</taxon>
        <taxon>Bacillales</taxon>
        <taxon>Staphylococcaceae</taxon>
        <taxon>Staphylococcus</taxon>
    </lineage>
</organism>
<dbReference type="AlphaFoldDB" id="A0A509LUU7"/>
<name>A0A509LUU7_STAEP</name>
<comment type="caution">
    <text evidence="2">The sequence shown here is derived from an EMBL/GenBank/DDBJ whole genome shotgun (WGS) entry which is preliminary data.</text>
</comment>